<evidence type="ECO:0000313" key="1">
    <source>
        <dbReference type="EMBL" id="UCR90883.1"/>
    </source>
</evidence>
<dbReference type="EMBL" id="OK319016">
    <property type="protein sequence ID" value="UCR90883.1"/>
    <property type="molecule type" value="Genomic_DNA"/>
</dbReference>
<organism evidence="1 2">
    <name type="scientific">Brevundimonas phage AA</name>
    <dbReference type="NCBI Taxonomy" id="2880937"/>
    <lineage>
        <taxon>Viruses</taxon>
        <taxon>Duplodnaviria</taxon>
        <taxon>Heunggongvirae</taxon>
        <taxon>Uroviricota</taxon>
        <taxon>Caudoviricetes</taxon>
        <taxon>Autographivirales</taxon>
        <taxon>Autonotataviridae</taxon>
        <taxon>Conareevirus</taxon>
        <taxon>Conareevirus doublea</taxon>
    </lineage>
</organism>
<keyword evidence="2" id="KW-1185">Reference proteome</keyword>
<dbReference type="Proteomes" id="UP000827707">
    <property type="component" value="Segment"/>
</dbReference>
<accession>A0AAN0KEN0</accession>
<proteinExistence type="predicted"/>
<evidence type="ECO:0000313" key="2">
    <source>
        <dbReference type="Proteomes" id="UP000827707"/>
    </source>
</evidence>
<sequence length="146" mass="16198">MSSRRIEERDVGAIVAAVYRQVAKTKERSKKRWTRYICAESVLEEIFASENAYIVGETYLVLFNIGTPWYAPQGVLFLEEKLVLNIGGAADFSVVPAFLEQKAEAENVQLTGVGTALAVSDRALCRVYSNYGFVPEVVTLIKETSP</sequence>
<protein>
    <submittedName>
        <fullName evidence="1">Uncharacterized protein</fullName>
    </submittedName>
</protein>
<reference evidence="2" key="1">
    <citation type="journal article" date="2024" name="Viruses">
        <title>New Genera and Species of Caulobacter and Brevundimonas Bacteriophages Provide Insights into Phage Genome Evolution.</title>
        <authorList>
            <person name="Ely B."/>
            <person name="Hils M."/>
            <person name="Clarke A."/>
            <person name="Albert M."/>
            <person name="Holness N."/>
            <person name="Lenski J."/>
            <person name="Mohammadi T."/>
        </authorList>
    </citation>
    <scope>NUCLEOTIDE SEQUENCE [LARGE SCALE GENOMIC DNA]</scope>
</reference>
<name>A0AAN0KEN0_9CAUD</name>